<gene>
    <name evidence="6" type="ORF">PPRIM_AZ9-3.1.T0100105</name>
</gene>
<comment type="similarity">
    <text evidence="4">Belongs to the TRAFAC class myosin-kinesin ATPase superfamily. Myosin family.</text>
</comment>
<evidence type="ECO:0000256" key="2">
    <source>
        <dbReference type="ARBA" id="ARBA00022840"/>
    </source>
</evidence>
<dbReference type="InterPro" id="IPR001609">
    <property type="entry name" value="Myosin_head_motor_dom-like"/>
</dbReference>
<feature type="repeat" description="RCC1" evidence="3">
    <location>
        <begin position="1033"/>
        <end position="1082"/>
    </location>
</feature>
<feature type="repeat" description="RCC1" evidence="3">
    <location>
        <begin position="1204"/>
        <end position="1251"/>
    </location>
</feature>
<dbReference type="Pfam" id="PF00612">
    <property type="entry name" value="IQ"/>
    <property type="match status" value="3"/>
</dbReference>
<dbReference type="GO" id="GO:0016020">
    <property type="term" value="C:membrane"/>
    <property type="evidence" value="ECO:0007669"/>
    <property type="project" value="TreeGrafter"/>
</dbReference>
<comment type="caution">
    <text evidence="6">The sequence shown here is derived from an EMBL/GenBank/DDBJ whole genome shotgun (WGS) entry which is preliminary data.</text>
</comment>
<dbReference type="PANTHER" id="PTHR13140">
    <property type="entry name" value="MYOSIN"/>
    <property type="match status" value="1"/>
</dbReference>
<dbReference type="Proteomes" id="UP000688137">
    <property type="component" value="Unassembled WGS sequence"/>
</dbReference>
<feature type="repeat" description="RCC1" evidence="3">
    <location>
        <begin position="1154"/>
        <end position="1203"/>
    </location>
</feature>
<dbReference type="GO" id="GO:0005524">
    <property type="term" value="F:ATP binding"/>
    <property type="evidence" value="ECO:0007669"/>
    <property type="project" value="UniProtKB-UniRule"/>
</dbReference>
<keyword evidence="4" id="KW-0009">Actin-binding</keyword>
<keyword evidence="7" id="KW-1185">Reference proteome</keyword>
<dbReference type="Pfam" id="PF00063">
    <property type="entry name" value="Myosin_head"/>
    <property type="match status" value="2"/>
</dbReference>
<dbReference type="GO" id="GO:0005737">
    <property type="term" value="C:cytoplasm"/>
    <property type="evidence" value="ECO:0007669"/>
    <property type="project" value="TreeGrafter"/>
</dbReference>
<dbReference type="PROSITE" id="PS51456">
    <property type="entry name" value="MYOSIN_MOTOR"/>
    <property type="match status" value="1"/>
</dbReference>
<name>A0A8S1JTE2_PARPR</name>
<keyword evidence="4" id="KW-0505">Motor protein</keyword>
<evidence type="ECO:0000313" key="6">
    <source>
        <dbReference type="EMBL" id="CAD8045944.1"/>
    </source>
</evidence>
<dbReference type="PROSITE" id="PS50012">
    <property type="entry name" value="RCC1_3"/>
    <property type="match status" value="3"/>
</dbReference>
<evidence type="ECO:0000256" key="4">
    <source>
        <dbReference type="PROSITE-ProRule" id="PRU00782"/>
    </source>
</evidence>
<feature type="domain" description="Myosin motor" evidence="5">
    <location>
        <begin position="44"/>
        <end position="680"/>
    </location>
</feature>
<dbReference type="GO" id="GO:0016459">
    <property type="term" value="C:myosin complex"/>
    <property type="evidence" value="ECO:0007669"/>
    <property type="project" value="UniProtKB-KW"/>
</dbReference>
<evidence type="ECO:0000256" key="1">
    <source>
        <dbReference type="ARBA" id="ARBA00022741"/>
    </source>
</evidence>
<keyword evidence="1 4" id="KW-0547">Nucleotide-binding</keyword>
<dbReference type="PANTHER" id="PTHR13140:SF706">
    <property type="entry name" value="DILUTE CLASS UNCONVENTIONAL MYOSIN, ISOFORM C"/>
    <property type="match status" value="1"/>
</dbReference>
<evidence type="ECO:0000256" key="3">
    <source>
        <dbReference type="PROSITE-ProRule" id="PRU00235"/>
    </source>
</evidence>
<keyword evidence="2 4" id="KW-0067">ATP-binding</keyword>
<dbReference type="SMART" id="SM00015">
    <property type="entry name" value="IQ"/>
    <property type="match status" value="6"/>
</dbReference>
<dbReference type="GO" id="GO:0000146">
    <property type="term" value="F:microfilament motor activity"/>
    <property type="evidence" value="ECO:0007669"/>
    <property type="project" value="TreeGrafter"/>
</dbReference>
<evidence type="ECO:0000313" key="7">
    <source>
        <dbReference type="Proteomes" id="UP000688137"/>
    </source>
</evidence>
<dbReference type="SMART" id="SM00242">
    <property type="entry name" value="MYSc"/>
    <property type="match status" value="1"/>
</dbReference>
<dbReference type="CDD" id="cd23767">
    <property type="entry name" value="IQCD"/>
    <property type="match status" value="2"/>
</dbReference>
<feature type="binding site" evidence="4">
    <location>
        <begin position="137"/>
        <end position="144"/>
    </location>
    <ligand>
        <name>ATP</name>
        <dbReference type="ChEBI" id="CHEBI:30616"/>
    </ligand>
</feature>
<dbReference type="GO" id="GO:0051015">
    <property type="term" value="F:actin filament binding"/>
    <property type="evidence" value="ECO:0007669"/>
    <property type="project" value="TreeGrafter"/>
</dbReference>
<evidence type="ECO:0000259" key="5">
    <source>
        <dbReference type="PROSITE" id="PS51456"/>
    </source>
</evidence>
<dbReference type="InterPro" id="IPR000048">
    <property type="entry name" value="IQ_motif_EF-hand-BS"/>
</dbReference>
<dbReference type="GO" id="GO:0007015">
    <property type="term" value="P:actin filament organization"/>
    <property type="evidence" value="ECO:0007669"/>
    <property type="project" value="TreeGrafter"/>
</dbReference>
<dbReference type="Pfam" id="PF00415">
    <property type="entry name" value="RCC1"/>
    <property type="match status" value="3"/>
</dbReference>
<sequence>MFSNKVWVLESDNFIKGIIADGNNYISEENGQKLNGQVWERCEDVQADMVNLAIINDPQLLYNLSERYKKDQIFTYVGPTLIVINPFKSLNVDLQEYVDYIIRKRRNYKSIAPHTYAIAAHAFTKLTEKIQAIVISGESGAGKTENARYCLNLLTSVNSEETELSDKIMGCNPILEAFGNAKTIRNKNSSRFGKYTRLFVNKKQQIIGGDIVNYLLEKSRVVSHSETDRNFHIFYLLFGNPKYQRQNFNYLGKDNYFSQKFYDELIQAFTTVNIDADAIFQVVYTVLLIGELQFDDVNYGNTTPCNVKNEDLLKQICQLLDYDFNDIVKALTLKQAIYGKEKILSPIKLLDCIRIRDSWAKEIYERLFNWIIEKLNETLITQQEKTTYIGLLDIYGFEVFDNFNGFEQMMINYSNERLHQLYIEYVFKEEKKIFLIEGLEKYVDSIKFEDNTQLIDMFDKPPVCLFNLIDQACRLNQTDQQLLQSLRKELKFPNSTKPKFTIKHTAKDVEYTCQNFVEKNQDEIPQLLLEAKCNNQMVQLQPKPKSIVIKIKNEMKSLMTELQSCGVHFIRCIKPNDELVPNKLDNKYAMKQIRYLGVLDSLKVRKESFPIRVDFWRFYLKYRFIQEGGFQDPLNKDYKALDFKMFQEQFREVSKDLYLFGNTQIFIQEQGISLIDKMYTSLMKEKNEKAKCIQSAFRRHQLRDKFKQFMRMIKRVAKNIKRKLRKIQLRKKMKAATLIQKFYFMYQIRKKQKLYRKQIDYIKYAILSQIIQNRFQQKLELIKKIQKNFRISRIQKRITQYINIRRILNVVIDQSWEQIRHKAAIIIQKYYRGYFIRKNHKKEVEQIKEVGRKIRMEKRIKTIQRWARGYIVRARLSKMHEAAYLIQGYFRMKHLSCVFQRMRQAAVIIQRRFRMILPRKRELKQQYDQYIAPLELQLQQQKLQEETDLFGLKMGQKTDYDSALILGLESLIQPKIYLFAFIIDLEIISDTSDSYNGSFASNYKDLFIQSFEKENPLQFIQVGENTTIGACCNKLYGWGLNDMSQLGSTQDGEKHNPTQMNFTGKIKTISVGQNHCLLQQNDKKMFIWGCVHHKFIQHPKLLHENVEFIKAYRNRILYISEGKVYDQLKYIQIGVKINSLSCGSTFTILLSDNGGLFCYGQNEKGQLGMGDYKGRDQVERLTLNEKIIQIECGYKHVIALSSLKKVFVWGCNEFGQLGTGDFQNINKPKQLQINADQVMAGMKCSCILNKQLFWCGTNGTILMQCHFKPFIQKCNYLNRKEYQIVRVLSSYSNNISILYCTYACLRGLFDNNLGKGLQIIKQLTANWVQYGVWTIDPPYVESLSNYMCEKHQMKSCKIISNGVQGNNQKIMQKKQQLQQIQSLPYEKLCKIDLDQYF</sequence>
<accession>A0A8S1JTE2</accession>
<proteinExistence type="inferred from homology"/>
<dbReference type="PROSITE" id="PS50096">
    <property type="entry name" value="IQ"/>
    <property type="match status" value="3"/>
</dbReference>
<reference evidence="6" key="1">
    <citation type="submission" date="2021-01" db="EMBL/GenBank/DDBJ databases">
        <authorList>
            <consortium name="Genoscope - CEA"/>
            <person name="William W."/>
        </authorList>
    </citation>
    <scope>NUCLEOTIDE SEQUENCE</scope>
</reference>
<protein>
    <recommendedName>
        <fullName evidence="5">Myosin motor domain-containing protein</fullName>
    </recommendedName>
</protein>
<organism evidence="6 7">
    <name type="scientific">Paramecium primaurelia</name>
    <dbReference type="NCBI Taxonomy" id="5886"/>
    <lineage>
        <taxon>Eukaryota</taxon>
        <taxon>Sar</taxon>
        <taxon>Alveolata</taxon>
        <taxon>Ciliophora</taxon>
        <taxon>Intramacronucleata</taxon>
        <taxon>Oligohymenophorea</taxon>
        <taxon>Peniculida</taxon>
        <taxon>Parameciidae</taxon>
        <taxon>Paramecium</taxon>
    </lineage>
</organism>
<feature type="region of interest" description="Actin-binding" evidence="4">
    <location>
        <begin position="555"/>
        <end position="577"/>
    </location>
</feature>
<dbReference type="InterPro" id="IPR000408">
    <property type="entry name" value="Reg_chr_condens"/>
</dbReference>
<dbReference type="EMBL" id="CAJJDM010000007">
    <property type="protein sequence ID" value="CAD8045944.1"/>
    <property type="molecule type" value="Genomic_DNA"/>
</dbReference>
<keyword evidence="4" id="KW-0518">Myosin</keyword>